<dbReference type="InterPro" id="IPR006052">
    <property type="entry name" value="TNF_dom"/>
</dbReference>
<dbReference type="InterPro" id="IPR008983">
    <property type="entry name" value="Tumour_necrosis_fac-like_dom"/>
</dbReference>
<accession>A0ABN8Q1I2</accession>
<dbReference type="Proteomes" id="UP001159405">
    <property type="component" value="Unassembled WGS sequence"/>
</dbReference>
<dbReference type="Gene3D" id="2.60.120.40">
    <property type="match status" value="1"/>
</dbReference>
<keyword evidence="4" id="KW-1185">Reference proteome</keyword>
<comment type="caution">
    <text evidence="3">The sequence shown here is derived from an EMBL/GenBank/DDBJ whole genome shotgun (WGS) entry which is preliminary data.</text>
</comment>
<name>A0ABN8Q1I2_9CNID</name>
<evidence type="ECO:0000313" key="3">
    <source>
        <dbReference type="EMBL" id="CAH3154683.1"/>
    </source>
</evidence>
<comment type="similarity">
    <text evidence="1">Belongs to the tumor necrosis factor family.</text>
</comment>
<dbReference type="EMBL" id="CALNXK010000099">
    <property type="protein sequence ID" value="CAH3154683.1"/>
    <property type="molecule type" value="Genomic_DNA"/>
</dbReference>
<proteinExistence type="inferred from homology"/>
<reference evidence="3 4" key="1">
    <citation type="submission" date="2022-05" db="EMBL/GenBank/DDBJ databases">
        <authorList>
            <consortium name="Genoscope - CEA"/>
            <person name="William W."/>
        </authorList>
    </citation>
    <scope>NUCLEOTIDE SEQUENCE [LARGE SCALE GENOMIC DNA]</scope>
</reference>
<dbReference type="PROSITE" id="PS50049">
    <property type="entry name" value="THD_2"/>
    <property type="match status" value="1"/>
</dbReference>
<protein>
    <recommendedName>
        <fullName evidence="2">THD domain-containing protein</fullName>
    </recommendedName>
</protein>
<organism evidence="3 4">
    <name type="scientific">Porites lobata</name>
    <dbReference type="NCBI Taxonomy" id="104759"/>
    <lineage>
        <taxon>Eukaryota</taxon>
        <taxon>Metazoa</taxon>
        <taxon>Cnidaria</taxon>
        <taxon>Anthozoa</taxon>
        <taxon>Hexacorallia</taxon>
        <taxon>Scleractinia</taxon>
        <taxon>Fungiina</taxon>
        <taxon>Poritidae</taxon>
        <taxon>Porites</taxon>
    </lineage>
</organism>
<dbReference type="SUPFAM" id="SSF49842">
    <property type="entry name" value="TNF-like"/>
    <property type="match status" value="1"/>
</dbReference>
<feature type="domain" description="THD" evidence="2">
    <location>
        <begin position="1"/>
        <end position="130"/>
    </location>
</feature>
<evidence type="ECO:0000256" key="1">
    <source>
        <dbReference type="ARBA" id="ARBA00008670"/>
    </source>
</evidence>
<evidence type="ECO:0000259" key="2">
    <source>
        <dbReference type="PROSITE" id="PS50049"/>
    </source>
</evidence>
<gene>
    <name evidence="3" type="ORF">PLOB_00050129</name>
</gene>
<dbReference type="Pfam" id="PF00229">
    <property type="entry name" value="TNF"/>
    <property type="match status" value="1"/>
</dbReference>
<sequence>MLKGTLTGSKKYPANTIITDFQMDATNYKFSLVSGQMEVQQEGVYYVFAQVFFENYPDAPSIYHNRVELTVNGVRVALMQTPIGNHADYGTESSGAVVKLNVGDRIGLKTVYESFIWLTGDLTFFGAYRIDLSDEC</sequence>
<evidence type="ECO:0000313" key="4">
    <source>
        <dbReference type="Proteomes" id="UP001159405"/>
    </source>
</evidence>